<reference evidence="12" key="1">
    <citation type="submission" date="2015-11" db="EMBL/GenBank/DDBJ databases">
        <authorList>
            <consortium name="Cross-ministerial Strategic Innovation Promotion Program (SIP) consortium"/>
            <person name="Tomihama T."/>
            <person name="Ikenaga M."/>
            <person name="Sakai M."/>
            <person name="Okubo T."/>
            <person name="Ikeda S."/>
        </authorList>
    </citation>
    <scope>NUCLEOTIDE SEQUENCE [LARGE SCALE GENOMIC DNA]</scope>
    <source>
        <strain evidence="12">S58</strain>
    </source>
</reference>
<dbReference type="InterPro" id="IPR037069">
    <property type="entry name" value="AcylCoA_DH/ox_N_sf"/>
</dbReference>
<dbReference type="AlphaFoldDB" id="A0A100JHK0"/>
<keyword evidence="3 6" id="KW-0285">Flavoprotein</keyword>
<evidence type="ECO:0000256" key="1">
    <source>
        <dbReference type="ARBA" id="ARBA00001974"/>
    </source>
</evidence>
<dbReference type="FunFam" id="2.40.110.10:FF:000011">
    <property type="entry name" value="Acyl-CoA dehydrogenase FadE34"/>
    <property type="match status" value="1"/>
</dbReference>
<dbReference type="InterPro" id="IPR009075">
    <property type="entry name" value="AcylCo_DH/oxidase_C"/>
</dbReference>
<dbReference type="InterPro" id="IPR052161">
    <property type="entry name" value="Mycobact_Acyl-CoA_DH"/>
</dbReference>
<evidence type="ECO:0000313" key="12">
    <source>
        <dbReference type="Proteomes" id="UP000067448"/>
    </source>
</evidence>
<evidence type="ECO:0000256" key="4">
    <source>
        <dbReference type="ARBA" id="ARBA00022827"/>
    </source>
</evidence>
<feature type="domain" description="Acyl-CoA dehydrogenase/oxidase N-terminal" evidence="10">
    <location>
        <begin position="66"/>
        <end position="140"/>
    </location>
</feature>
<dbReference type="Gene3D" id="1.20.140.10">
    <property type="entry name" value="Butyryl-CoA Dehydrogenase, subunit A, domain 3"/>
    <property type="match status" value="1"/>
</dbReference>
<reference evidence="12" key="3">
    <citation type="submission" date="2016-02" db="EMBL/GenBank/DDBJ databases">
        <title>Draft genome of pathogenic Streptomyces sp. in Japan.</title>
        <authorList>
            <person name="Tomihama T."/>
            <person name="Ikenaga M."/>
            <person name="Sakai M."/>
            <person name="Okubo T."/>
            <person name="Ikeda S."/>
        </authorList>
    </citation>
    <scope>NUCLEOTIDE SEQUENCE [LARGE SCALE GENOMIC DNA]</scope>
    <source>
        <strain evidence="12">S58</strain>
    </source>
</reference>
<evidence type="ECO:0000259" key="10">
    <source>
        <dbReference type="Pfam" id="PF02771"/>
    </source>
</evidence>
<dbReference type="InterPro" id="IPR013786">
    <property type="entry name" value="AcylCoA_DH/ox_N"/>
</dbReference>
<dbReference type="GO" id="GO:0050660">
    <property type="term" value="F:flavin adenine dinucleotide binding"/>
    <property type="evidence" value="ECO:0007669"/>
    <property type="project" value="InterPro"/>
</dbReference>
<evidence type="ECO:0000259" key="8">
    <source>
        <dbReference type="Pfam" id="PF00441"/>
    </source>
</evidence>
<accession>A0A100JHK0</accession>
<dbReference type="GO" id="GO:0005886">
    <property type="term" value="C:plasma membrane"/>
    <property type="evidence" value="ECO:0007669"/>
    <property type="project" value="TreeGrafter"/>
</dbReference>
<dbReference type="GO" id="GO:0016627">
    <property type="term" value="F:oxidoreductase activity, acting on the CH-CH group of donors"/>
    <property type="evidence" value="ECO:0007669"/>
    <property type="project" value="InterPro"/>
</dbReference>
<feature type="domain" description="Acyl-CoA dehydrogenase/oxidase C-terminal" evidence="8">
    <location>
        <begin position="264"/>
        <end position="412"/>
    </location>
</feature>
<evidence type="ECO:0000256" key="6">
    <source>
        <dbReference type="RuleBase" id="RU362125"/>
    </source>
</evidence>
<dbReference type="Gene3D" id="1.10.540.10">
    <property type="entry name" value="Acyl-CoA dehydrogenase/oxidase, N-terminal domain"/>
    <property type="match status" value="1"/>
</dbReference>
<dbReference type="PANTHER" id="PTHR43292:SF4">
    <property type="entry name" value="ACYL-COA DEHYDROGENASE FADE34"/>
    <property type="match status" value="1"/>
</dbReference>
<dbReference type="Pfam" id="PF02770">
    <property type="entry name" value="Acyl-CoA_dh_M"/>
    <property type="match status" value="1"/>
</dbReference>
<dbReference type="SUPFAM" id="SSF47203">
    <property type="entry name" value="Acyl-CoA dehydrogenase C-terminal domain-like"/>
    <property type="match status" value="1"/>
</dbReference>
<dbReference type="Gene3D" id="2.40.110.10">
    <property type="entry name" value="Butyryl-CoA Dehydrogenase, subunit A, domain 2"/>
    <property type="match status" value="1"/>
</dbReference>
<sequence>MPPFQEGAVSPPDPDSWRVQVRQWLATVLDPARTPETTGEAGLAVFHNLPEAAERLLLEHCRAYQRARFDAGYQALTLPADLGGAGLSAAHVAVFAEEESAFDVPPSTELISVTVRLVAMAVSLFGTAGQRRDFARPFLRTDLLACQLFSEPGAGSDLAAVRTRARREDTDTARPAEEGGGGDWVIDGQKVWTSGAQFADYGLLLARTDPDVVKQAGITAFLVPMDAPGVDVRPIRQMSGGASFNEVFLSGVRVPDRLRIGRPGQGWEVATTTLGFERTASGSGNRRKGGTFTDVLALARSLGRTDDPLVRQRLADLYVRTELRAATVDRVARTSAAGGRPGPEASLTKLMASDLLTRTGQLAADLMGARICADTGEPGTFAWTQHLLGAPGYRLAGGTDQIQRNLIGERVLKLPPEPRADRVPFSRLTDG</sequence>
<dbReference type="Pfam" id="PF02771">
    <property type="entry name" value="Acyl-CoA_dh_N"/>
    <property type="match status" value="1"/>
</dbReference>
<dbReference type="InterPro" id="IPR006091">
    <property type="entry name" value="Acyl-CoA_Oxase/DH_mid-dom"/>
</dbReference>
<dbReference type="InterPro" id="IPR009100">
    <property type="entry name" value="AcylCoA_DH/oxidase_NM_dom_sf"/>
</dbReference>
<name>A0A100JHK0_STRSC</name>
<keyword evidence="5 6" id="KW-0560">Oxidoreductase</keyword>
<dbReference type="PANTHER" id="PTHR43292">
    <property type="entry name" value="ACYL-COA DEHYDROGENASE"/>
    <property type="match status" value="1"/>
</dbReference>
<organism evidence="11 12">
    <name type="scientific">Streptomyces scabiei</name>
    <dbReference type="NCBI Taxonomy" id="1930"/>
    <lineage>
        <taxon>Bacteria</taxon>
        <taxon>Bacillati</taxon>
        <taxon>Actinomycetota</taxon>
        <taxon>Actinomycetes</taxon>
        <taxon>Kitasatosporales</taxon>
        <taxon>Streptomycetaceae</taxon>
        <taxon>Streptomyces</taxon>
    </lineage>
</organism>
<evidence type="ECO:0000256" key="7">
    <source>
        <dbReference type="SAM" id="MobiDB-lite"/>
    </source>
</evidence>
<evidence type="ECO:0000313" key="11">
    <source>
        <dbReference type="EMBL" id="GAQ59679.1"/>
    </source>
</evidence>
<gene>
    <name evidence="11" type="primary">acdA_1</name>
    <name evidence="11" type="ORF">SsS58_00017</name>
</gene>
<evidence type="ECO:0000256" key="2">
    <source>
        <dbReference type="ARBA" id="ARBA00009347"/>
    </source>
</evidence>
<evidence type="ECO:0000259" key="9">
    <source>
        <dbReference type="Pfam" id="PF02770"/>
    </source>
</evidence>
<comment type="cofactor">
    <cofactor evidence="1 6">
        <name>FAD</name>
        <dbReference type="ChEBI" id="CHEBI:57692"/>
    </cofactor>
</comment>
<proteinExistence type="inferred from homology"/>
<evidence type="ECO:0000256" key="3">
    <source>
        <dbReference type="ARBA" id="ARBA00022630"/>
    </source>
</evidence>
<dbReference type="InterPro" id="IPR046373">
    <property type="entry name" value="Acyl-CoA_Oxase/DH_mid-dom_sf"/>
</dbReference>
<keyword evidence="4 6" id="KW-0274">FAD</keyword>
<dbReference type="SUPFAM" id="SSF56645">
    <property type="entry name" value="Acyl-CoA dehydrogenase NM domain-like"/>
    <property type="match status" value="1"/>
</dbReference>
<comment type="caution">
    <text evidence="11">The sequence shown here is derived from an EMBL/GenBank/DDBJ whole genome shotgun (WGS) entry which is preliminary data.</text>
</comment>
<protein>
    <submittedName>
        <fullName evidence="11">Acyl-CoA dehydrogenase</fullName>
    </submittedName>
</protein>
<dbReference type="RefSeq" id="WP_059077885.1">
    <property type="nucleotide sequence ID" value="NZ_BCMM01000001.1"/>
</dbReference>
<dbReference type="EMBL" id="BCMM01000001">
    <property type="protein sequence ID" value="GAQ59679.1"/>
    <property type="molecule type" value="Genomic_DNA"/>
</dbReference>
<feature type="compositionally biased region" description="Basic and acidic residues" evidence="7">
    <location>
        <begin position="166"/>
        <end position="177"/>
    </location>
</feature>
<dbReference type="InterPro" id="IPR036250">
    <property type="entry name" value="AcylCo_DH-like_C"/>
</dbReference>
<dbReference type="Proteomes" id="UP000067448">
    <property type="component" value="Unassembled WGS sequence"/>
</dbReference>
<feature type="domain" description="Acyl-CoA oxidase/dehydrogenase middle" evidence="9">
    <location>
        <begin position="146"/>
        <end position="246"/>
    </location>
</feature>
<dbReference type="Pfam" id="PF00441">
    <property type="entry name" value="Acyl-CoA_dh_1"/>
    <property type="match status" value="1"/>
</dbReference>
<comment type="similarity">
    <text evidence="2 6">Belongs to the acyl-CoA dehydrogenase family.</text>
</comment>
<feature type="region of interest" description="Disordered" evidence="7">
    <location>
        <begin position="160"/>
        <end position="181"/>
    </location>
</feature>
<reference evidence="11 12" key="2">
    <citation type="journal article" date="2016" name="Genome Announc.">
        <title>Draft Genome Sequences of Streptomyces scabiei S58, Streptomyces turgidiscabies T45, and Streptomyces acidiscabies a10, the Pathogens of Potato Common Scab, Isolated in Japan.</title>
        <authorList>
            <person name="Tomihama T."/>
            <person name="Nishi Y."/>
            <person name="Sakai M."/>
            <person name="Ikenaga M."/>
            <person name="Okubo T."/>
            <person name="Ikeda S."/>
        </authorList>
    </citation>
    <scope>NUCLEOTIDE SEQUENCE [LARGE SCALE GENOMIC DNA]</scope>
    <source>
        <strain evidence="11 12">S58</strain>
    </source>
</reference>
<evidence type="ECO:0000256" key="5">
    <source>
        <dbReference type="ARBA" id="ARBA00023002"/>
    </source>
</evidence>